<organism evidence="1 2">
    <name type="scientific">Streptomyces mesophilus</name>
    <dbReference type="NCBI Taxonomy" id="1775132"/>
    <lineage>
        <taxon>Bacteria</taxon>
        <taxon>Bacillati</taxon>
        <taxon>Actinomycetota</taxon>
        <taxon>Actinomycetes</taxon>
        <taxon>Kitasatosporales</taxon>
        <taxon>Streptomycetaceae</taxon>
        <taxon>Streptomyces</taxon>
    </lineage>
</organism>
<evidence type="ECO:0000313" key="1">
    <source>
        <dbReference type="EMBL" id="NGO79949.1"/>
    </source>
</evidence>
<dbReference type="RefSeq" id="WP_165335385.1">
    <property type="nucleotide sequence ID" value="NZ_JAAKZW010000182.1"/>
</dbReference>
<protein>
    <submittedName>
        <fullName evidence="1">Proteinase inhibitor I78</fullName>
    </submittedName>
</protein>
<name>A0A6G4XQT0_9ACTN</name>
<dbReference type="Proteomes" id="UP000481109">
    <property type="component" value="Unassembled WGS sequence"/>
</dbReference>
<keyword evidence="2" id="KW-1185">Reference proteome</keyword>
<dbReference type="AlphaFoldDB" id="A0A6G4XQT0"/>
<comment type="caution">
    <text evidence="1">The sequence shown here is derived from an EMBL/GenBank/DDBJ whole genome shotgun (WGS) entry which is preliminary data.</text>
</comment>
<proteinExistence type="predicted"/>
<evidence type="ECO:0000313" key="2">
    <source>
        <dbReference type="Proteomes" id="UP000481109"/>
    </source>
</evidence>
<dbReference type="InterPro" id="IPR021719">
    <property type="entry name" value="Prot_inh_I78"/>
</dbReference>
<sequence>MAPIPTPGAGPQDSPDTYVGLDAQSAEQQALEHGWRTVRKLPPGAIITMEYLEGRLNFQVEDGAVTRCWKG</sequence>
<dbReference type="EMBL" id="JAAKZW010000182">
    <property type="protein sequence ID" value="NGO79949.1"/>
    <property type="molecule type" value="Genomic_DNA"/>
</dbReference>
<dbReference type="Pfam" id="PF11720">
    <property type="entry name" value="Inhibitor_I78"/>
    <property type="match status" value="1"/>
</dbReference>
<dbReference type="Gene3D" id="3.30.10.10">
    <property type="entry name" value="Trypsin Inhibitor V, subunit A"/>
    <property type="match status" value="1"/>
</dbReference>
<gene>
    <name evidence="1" type="ORF">G6045_30455</name>
</gene>
<accession>A0A6G4XQT0</accession>
<reference evidence="1 2" key="1">
    <citation type="submission" date="2020-02" db="EMBL/GenBank/DDBJ databases">
        <title>Whole-genome analyses of novel actinobacteria.</title>
        <authorList>
            <person name="Sahin N."/>
            <person name="Tokatli A."/>
        </authorList>
    </citation>
    <scope>NUCLEOTIDE SEQUENCE [LARGE SCALE GENOMIC DNA]</scope>
    <source>
        <strain evidence="1 2">YC504</strain>
    </source>
</reference>